<evidence type="ECO:0000313" key="9">
    <source>
        <dbReference type="Proteomes" id="UP000236161"/>
    </source>
</evidence>
<dbReference type="InterPro" id="IPR026992">
    <property type="entry name" value="DIOX_N"/>
</dbReference>
<gene>
    <name evidence="8" type="ORF">AXF42_Ash005177</name>
</gene>
<name>A0A2I0B8N0_9ASPA</name>
<dbReference type="InterPro" id="IPR044861">
    <property type="entry name" value="IPNS-like_FE2OG_OXY"/>
</dbReference>
<dbReference type="SUPFAM" id="SSF51197">
    <property type="entry name" value="Clavaminate synthase-like"/>
    <property type="match status" value="1"/>
</dbReference>
<keyword evidence="9" id="KW-1185">Reference proteome</keyword>
<dbReference type="PROSITE" id="PS51471">
    <property type="entry name" value="FE2OG_OXY"/>
    <property type="match status" value="1"/>
</dbReference>
<proteinExistence type="inferred from homology"/>
<evidence type="ECO:0000256" key="1">
    <source>
        <dbReference type="ARBA" id="ARBA00008056"/>
    </source>
</evidence>
<evidence type="ECO:0000256" key="6">
    <source>
        <dbReference type="SAM" id="MobiDB-lite"/>
    </source>
</evidence>
<dbReference type="Gene3D" id="2.60.120.330">
    <property type="entry name" value="B-lactam Antibiotic, Isopenicillin N Synthase, Chain"/>
    <property type="match status" value="1"/>
</dbReference>
<organism evidence="8 9">
    <name type="scientific">Apostasia shenzhenica</name>
    <dbReference type="NCBI Taxonomy" id="1088818"/>
    <lineage>
        <taxon>Eukaryota</taxon>
        <taxon>Viridiplantae</taxon>
        <taxon>Streptophyta</taxon>
        <taxon>Embryophyta</taxon>
        <taxon>Tracheophyta</taxon>
        <taxon>Spermatophyta</taxon>
        <taxon>Magnoliopsida</taxon>
        <taxon>Liliopsida</taxon>
        <taxon>Asparagales</taxon>
        <taxon>Orchidaceae</taxon>
        <taxon>Apostasioideae</taxon>
        <taxon>Apostasia</taxon>
    </lineage>
</organism>
<evidence type="ECO:0000259" key="7">
    <source>
        <dbReference type="PROSITE" id="PS51471"/>
    </source>
</evidence>
<reference evidence="8 9" key="1">
    <citation type="journal article" date="2017" name="Nature">
        <title>The Apostasia genome and the evolution of orchids.</title>
        <authorList>
            <person name="Zhang G.Q."/>
            <person name="Liu K.W."/>
            <person name="Li Z."/>
            <person name="Lohaus R."/>
            <person name="Hsiao Y.Y."/>
            <person name="Niu S.C."/>
            <person name="Wang J.Y."/>
            <person name="Lin Y.C."/>
            <person name="Xu Q."/>
            <person name="Chen L.J."/>
            <person name="Yoshida K."/>
            <person name="Fujiwara S."/>
            <person name="Wang Z.W."/>
            <person name="Zhang Y.Q."/>
            <person name="Mitsuda N."/>
            <person name="Wang M."/>
            <person name="Liu G.H."/>
            <person name="Pecoraro L."/>
            <person name="Huang H.X."/>
            <person name="Xiao X.J."/>
            <person name="Lin M."/>
            <person name="Wu X.Y."/>
            <person name="Wu W.L."/>
            <person name="Chen Y.Y."/>
            <person name="Chang S.B."/>
            <person name="Sakamoto S."/>
            <person name="Ohme-Takagi M."/>
            <person name="Yagi M."/>
            <person name="Zeng S.J."/>
            <person name="Shen C.Y."/>
            <person name="Yeh C.M."/>
            <person name="Luo Y.B."/>
            <person name="Tsai W.C."/>
            <person name="Van de Peer Y."/>
            <person name="Liu Z.J."/>
        </authorList>
    </citation>
    <scope>NUCLEOTIDE SEQUENCE [LARGE SCALE GENOMIC DNA]</scope>
    <source>
        <strain evidence="9">cv. Shenzhen</strain>
        <tissue evidence="8">Stem</tissue>
    </source>
</reference>
<comment type="similarity">
    <text evidence="1 5">Belongs to the iron/ascorbate-dependent oxidoreductase family.</text>
</comment>
<dbReference type="Proteomes" id="UP000236161">
    <property type="component" value="Unassembled WGS sequence"/>
</dbReference>
<feature type="domain" description="Fe2OG dioxygenase" evidence="7">
    <location>
        <begin position="226"/>
        <end position="326"/>
    </location>
</feature>
<evidence type="ECO:0000256" key="4">
    <source>
        <dbReference type="ARBA" id="ARBA00023004"/>
    </source>
</evidence>
<dbReference type="InterPro" id="IPR027443">
    <property type="entry name" value="IPNS-like_sf"/>
</dbReference>
<dbReference type="EC" id="1.14.20.2" evidence="8"/>
<dbReference type="InterPro" id="IPR005123">
    <property type="entry name" value="Oxoglu/Fe-dep_dioxygenase_dom"/>
</dbReference>
<sequence>MDSASDAVKLSGNIPPPPAGNDVREKLLKMFDETKAGVKGLVDAGVDGLPEIFVHPPDHRAKPAADAAAADHGPKVPLIDLDGVASGDSRRKIVEEVLAACQEWGFFYVVNHGIPGGVLEEAMEAVRRFHEQDVGEKKKIYSRDMKTKVRYNSNHGLHNCRAAAWKDTRYIEFDGVLKEEDIPHVCRKSLWEYRERMVNVGLTLGEILSEALGLPPDHLQRLGHMEDQYMFAHYYPPCPSPELTLGSAPHGDPSFITLLVQDSVGGLQCLHHDRWVNVDPVDGALIVNVGDIMQIVSNGRLRSPKHRVLSSKKGPRISVASFFARKKFAKEPMGPIQELLSENNPAIYRQISNKEFLESYNSKYHEVIRIPDLFKLS</sequence>
<evidence type="ECO:0000256" key="2">
    <source>
        <dbReference type="ARBA" id="ARBA00022723"/>
    </source>
</evidence>
<dbReference type="PANTHER" id="PTHR10209:SF714">
    <property type="entry name" value="1-AMINOCYCLOPROPANE-1-CARBOXYLATE OXIDASE HOMOLOG 11-RELATED"/>
    <property type="match status" value="1"/>
</dbReference>
<evidence type="ECO:0000256" key="3">
    <source>
        <dbReference type="ARBA" id="ARBA00023002"/>
    </source>
</evidence>
<evidence type="ECO:0000256" key="5">
    <source>
        <dbReference type="RuleBase" id="RU003682"/>
    </source>
</evidence>
<keyword evidence="2 5" id="KW-0479">Metal-binding</keyword>
<keyword evidence="3 5" id="KW-0560">Oxidoreductase</keyword>
<dbReference type="EMBL" id="KZ451906">
    <property type="protein sequence ID" value="PKA64164.1"/>
    <property type="molecule type" value="Genomic_DNA"/>
</dbReference>
<dbReference type="AlphaFoldDB" id="A0A2I0B8N0"/>
<dbReference type="FunFam" id="2.60.120.330:FF:000005">
    <property type="entry name" value="1-aminocyclopropane-1-carboxylate oxidase homolog 1"/>
    <property type="match status" value="1"/>
</dbReference>
<accession>A0A2I0B8N0</accession>
<evidence type="ECO:0000313" key="8">
    <source>
        <dbReference type="EMBL" id="PKA64164.1"/>
    </source>
</evidence>
<dbReference type="OrthoDB" id="288590at2759"/>
<feature type="region of interest" description="Disordered" evidence="6">
    <location>
        <begin position="1"/>
        <end position="21"/>
    </location>
</feature>
<dbReference type="PANTHER" id="PTHR10209">
    <property type="entry name" value="OXIDOREDUCTASE, 2OG-FE II OXYGENASE FAMILY PROTEIN"/>
    <property type="match status" value="1"/>
</dbReference>
<dbReference type="Pfam" id="PF03171">
    <property type="entry name" value="2OG-FeII_Oxy"/>
    <property type="match status" value="1"/>
</dbReference>
<keyword evidence="4 5" id="KW-0408">Iron</keyword>
<protein>
    <submittedName>
        <fullName evidence="8">1-aminocyclopropane-1-carboxylate oxidase like 1</fullName>
        <ecNumber evidence="8">1.14.20.2</ecNumber>
    </submittedName>
</protein>
<dbReference type="GO" id="GO:0046872">
    <property type="term" value="F:metal ion binding"/>
    <property type="evidence" value="ECO:0007669"/>
    <property type="project" value="UniProtKB-KW"/>
</dbReference>
<dbReference type="GO" id="GO:0051213">
    <property type="term" value="F:dioxygenase activity"/>
    <property type="evidence" value="ECO:0007669"/>
    <property type="project" value="UniProtKB-ARBA"/>
</dbReference>
<dbReference type="STRING" id="1088818.A0A2I0B8N0"/>
<dbReference type="Pfam" id="PF14226">
    <property type="entry name" value="DIOX_N"/>
    <property type="match status" value="1"/>
</dbReference>